<dbReference type="InterPro" id="IPR013108">
    <property type="entry name" value="Amidohydro_3"/>
</dbReference>
<dbReference type="InterPro" id="IPR011059">
    <property type="entry name" value="Metal-dep_hydrolase_composite"/>
</dbReference>
<dbReference type="AlphaFoldDB" id="A0A248TKN9"/>
<name>A0A248TKN9_9BACI</name>
<dbReference type="InterPro" id="IPR033932">
    <property type="entry name" value="YtcJ-like"/>
</dbReference>
<evidence type="ECO:0000313" key="2">
    <source>
        <dbReference type="EMBL" id="ASV68705.1"/>
    </source>
</evidence>
<dbReference type="Pfam" id="PF07969">
    <property type="entry name" value="Amidohydro_3"/>
    <property type="match status" value="1"/>
</dbReference>
<dbReference type="EMBL" id="CP022983">
    <property type="protein sequence ID" value="ASV68705.1"/>
    <property type="molecule type" value="Genomic_DNA"/>
</dbReference>
<dbReference type="SUPFAM" id="SSF51556">
    <property type="entry name" value="Metallo-dependent hydrolases"/>
    <property type="match status" value="1"/>
</dbReference>
<gene>
    <name evidence="2" type="ORF">CKF48_16285</name>
</gene>
<evidence type="ECO:0000259" key="1">
    <source>
        <dbReference type="Pfam" id="PF07969"/>
    </source>
</evidence>
<protein>
    <submittedName>
        <fullName evidence="2">Amidohydrolase</fullName>
    </submittedName>
</protein>
<dbReference type="Gene3D" id="2.30.40.10">
    <property type="entry name" value="Urease, subunit C, domain 1"/>
    <property type="match status" value="1"/>
</dbReference>
<keyword evidence="2" id="KW-0378">Hydrolase</keyword>
<dbReference type="Gene3D" id="3.10.310.70">
    <property type="match status" value="1"/>
</dbReference>
<proteinExistence type="predicted"/>
<dbReference type="CDD" id="cd01300">
    <property type="entry name" value="YtcJ_like"/>
    <property type="match status" value="1"/>
</dbReference>
<dbReference type="SUPFAM" id="SSF51338">
    <property type="entry name" value="Composite domain of metallo-dependent hydrolases"/>
    <property type="match status" value="1"/>
</dbReference>
<keyword evidence="3" id="KW-1185">Reference proteome</keyword>
<dbReference type="KEGG" id="bko:CKF48_16285"/>
<dbReference type="Gene3D" id="3.20.20.140">
    <property type="entry name" value="Metal-dependent hydrolases"/>
    <property type="match status" value="1"/>
</dbReference>
<dbReference type="Proteomes" id="UP000215137">
    <property type="component" value="Chromosome"/>
</dbReference>
<reference evidence="2 3" key="1">
    <citation type="submission" date="2017-08" db="EMBL/GenBank/DDBJ databases">
        <title>Complete Genome Sequence of Bacillus kochii Oregon-R-modENCODE STRAIN BDGP4, isolated from Drosophila melanogaster gut.</title>
        <authorList>
            <person name="Wan K.H."/>
            <person name="Yu C."/>
            <person name="Park S."/>
            <person name="Hammonds A.S."/>
            <person name="Booth B.W."/>
            <person name="Celniker S.E."/>
        </authorList>
    </citation>
    <scope>NUCLEOTIDE SEQUENCE [LARGE SCALE GENOMIC DNA]</scope>
    <source>
        <strain evidence="2 3">BDGP4</strain>
    </source>
</reference>
<organism evidence="2 3">
    <name type="scientific">Cytobacillus kochii</name>
    <dbReference type="NCBI Taxonomy" id="859143"/>
    <lineage>
        <taxon>Bacteria</taxon>
        <taxon>Bacillati</taxon>
        <taxon>Bacillota</taxon>
        <taxon>Bacilli</taxon>
        <taxon>Bacillales</taxon>
        <taxon>Bacillaceae</taxon>
        <taxon>Cytobacillus</taxon>
    </lineage>
</organism>
<dbReference type="PANTHER" id="PTHR22642:SF2">
    <property type="entry name" value="PROTEIN LONG AFTER FAR-RED 3"/>
    <property type="match status" value="1"/>
</dbReference>
<sequence length="529" mass="58933">MGTLWFGGKVYTMQAVNDYVEAVFTREGRIIATGNEAELRHLYQHELTKLVDLKGSVMLPGFVDSHMHLIGHGEKLIRLDLSQFTSKEASLQALKEYSKDANPGEWIIGEGWNENLWDEAEPIVASDIDKWVNDHPVMLKRVCRHAISVNTMAMALAGISKTTVCPSGGVIEKDEGGQPNGLLKDQAQELITTVIPSVTDAYMLKAMKAAIRDAHRLGLTGGHTEDLNYYGGFEQTYQTFNKVIKEGNLPFRAHLLVHHEVVDEQQAKAVSPHPFIEFGAMKIFADGALGGRTALLSHPYADDKETSGVAIFTQEELNNLVEKARSYSMPVAIHAIGDQAFEMALTAIEAHPQHTKDRDRIIHAQILTEELIERAKKQPLVLDIQPSFVSSDFPWVIDRIGEEYMKWCYAWRTLMQEGVICAGGSDAPIEPLSPLLGIHAAVTRTNVNDPNETVYDINQTLSSYEAVWLYTRGSAYACSHEHERGMIVEGFVADFTILKEDIFNIPVQEIPNISIEMTVVAEEIVYTKS</sequence>
<dbReference type="PANTHER" id="PTHR22642">
    <property type="entry name" value="IMIDAZOLONEPROPIONASE"/>
    <property type="match status" value="1"/>
</dbReference>
<feature type="domain" description="Amidohydrolase 3" evidence="1">
    <location>
        <begin position="50"/>
        <end position="526"/>
    </location>
</feature>
<accession>A0A248TKN9</accession>
<dbReference type="GO" id="GO:0016810">
    <property type="term" value="F:hydrolase activity, acting on carbon-nitrogen (but not peptide) bonds"/>
    <property type="evidence" value="ECO:0007669"/>
    <property type="project" value="InterPro"/>
</dbReference>
<evidence type="ECO:0000313" key="3">
    <source>
        <dbReference type="Proteomes" id="UP000215137"/>
    </source>
</evidence>
<dbReference type="RefSeq" id="WP_095372274.1">
    <property type="nucleotide sequence ID" value="NZ_CP022983.1"/>
</dbReference>
<dbReference type="OrthoDB" id="9767366at2"/>
<dbReference type="InterPro" id="IPR032466">
    <property type="entry name" value="Metal_Hydrolase"/>
</dbReference>